<dbReference type="OrthoDB" id="152963at2"/>
<evidence type="ECO:0000313" key="8">
    <source>
        <dbReference type="Proteomes" id="UP000430021"/>
    </source>
</evidence>
<dbReference type="PANTHER" id="PTHR30471:SF3">
    <property type="entry name" value="UPF0758 PROTEIN YEES-RELATED"/>
    <property type="match status" value="1"/>
</dbReference>
<dbReference type="InterPro" id="IPR037518">
    <property type="entry name" value="MPN"/>
</dbReference>
<accession>A0A6I4UGX2</accession>
<protein>
    <submittedName>
        <fullName evidence="7">DNA repair protein</fullName>
    </submittedName>
</protein>
<dbReference type="Pfam" id="PF04002">
    <property type="entry name" value="RadC"/>
    <property type="match status" value="1"/>
</dbReference>
<proteinExistence type="predicted"/>
<dbReference type="InterPro" id="IPR001405">
    <property type="entry name" value="UPF0758"/>
</dbReference>
<dbReference type="PROSITE" id="PS50249">
    <property type="entry name" value="MPN"/>
    <property type="match status" value="1"/>
</dbReference>
<gene>
    <name evidence="7" type="ORF">GRI59_05720</name>
</gene>
<keyword evidence="4" id="KW-0862">Zinc</keyword>
<dbReference type="GO" id="GO:0006508">
    <property type="term" value="P:proteolysis"/>
    <property type="evidence" value="ECO:0007669"/>
    <property type="project" value="UniProtKB-KW"/>
</dbReference>
<name>A0A6I4UGX2_9SPHN</name>
<evidence type="ECO:0000256" key="5">
    <source>
        <dbReference type="ARBA" id="ARBA00023049"/>
    </source>
</evidence>
<dbReference type="AlphaFoldDB" id="A0A6I4UGX2"/>
<reference evidence="7 8" key="1">
    <citation type="submission" date="2019-12" db="EMBL/GenBank/DDBJ databases">
        <title>Genomic-based taxomic classification of the family Erythrobacteraceae.</title>
        <authorList>
            <person name="Xu L."/>
        </authorList>
    </citation>
    <scope>NUCLEOTIDE SEQUENCE [LARGE SCALE GENOMIC DNA]</scope>
    <source>
        <strain evidence="7 8">JCM 10282</strain>
    </source>
</reference>
<dbReference type="SUPFAM" id="SSF102712">
    <property type="entry name" value="JAB1/MPN domain"/>
    <property type="match status" value="1"/>
</dbReference>
<dbReference type="RefSeq" id="WP_160760187.1">
    <property type="nucleotide sequence ID" value="NZ_BAAADZ010000002.1"/>
</dbReference>
<evidence type="ECO:0000256" key="1">
    <source>
        <dbReference type="ARBA" id="ARBA00022670"/>
    </source>
</evidence>
<keyword evidence="2" id="KW-0479">Metal-binding</keyword>
<dbReference type="GO" id="GO:0008237">
    <property type="term" value="F:metallopeptidase activity"/>
    <property type="evidence" value="ECO:0007669"/>
    <property type="project" value="UniProtKB-KW"/>
</dbReference>
<sequence>MSVLTLARLTPREEALSPEQRAGGMIAYLQQVVLAPPLVHERGHAIFVNADSIWLGDAPCGIGTMTALSLRMRALLGEALRYDAAGIILAHSHPSGHCRPSGCDIAATRRLAEVARALDMALIDHLIFTVDAVYSMRAGGLV</sequence>
<evidence type="ECO:0000256" key="2">
    <source>
        <dbReference type="ARBA" id="ARBA00022723"/>
    </source>
</evidence>
<dbReference type="InterPro" id="IPR025657">
    <property type="entry name" value="RadC_JAB"/>
</dbReference>
<evidence type="ECO:0000313" key="7">
    <source>
        <dbReference type="EMBL" id="MXP38112.1"/>
    </source>
</evidence>
<keyword evidence="3" id="KW-0378">Hydrolase</keyword>
<dbReference type="Gene3D" id="3.40.140.10">
    <property type="entry name" value="Cytidine Deaminase, domain 2"/>
    <property type="match status" value="1"/>
</dbReference>
<feature type="domain" description="MPN" evidence="6">
    <location>
        <begin position="14"/>
        <end position="142"/>
    </location>
</feature>
<keyword evidence="1" id="KW-0645">Protease</keyword>
<dbReference type="PANTHER" id="PTHR30471">
    <property type="entry name" value="DNA REPAIR PROTEIN RADC"/>
    <property type="match status" value="1"/>
</dbReference>
<dbReference type="Proteomes" id="UP000430021">
    <property type="component" value="Unassembled WGS sequence"/>
</dbReference>
<evidence type="ECO:0000259" key="6">
    <source>
        <dbReference type="PROSITE" id="PS50249"/>
    </source>
</evidence>
<evidence type="ECO:0000256" key="3">
    <source>
        <dbReference type="ARBA" id="ARBA00022801"/>
    </source>
</evidence>
<organism evidence="7 8">
    <name type="scientific">Erythrobacter ramosus</name>
    <dbReference type="NCBI Taxonomy" id="35811"/>
    <lineage>
        <taxon>Bacteria</taxon>
        <taxon>Pseudomonadati</taxon>
        <taxon>Pseudomonadota</taxon>
        <taxon>Alphaproteobacteria</taxon>
        <taxon>Sphingomonadales</taxon>
        <taxon>Erythrobacteraceae</taxon>
        <taxon>Erythrobacter/Porphyrobacter group</taxon>
        <taxon>Erythrobacter</taxon>
    </lineage>
</organism>
<dbReference type="GO" id="GO:0046872">
    <property type="term" value="F:metal ion binding"/>
    <property type="evidence" value="ECO:0007669"/>
    <property type="project" value="UniProtKB-KW"/>
</dbReference>
<comment type="caution">
    <text evidence="7">The sequence shown here is derived from an EMBL/GenBank/DDBJ whole genome shotgun (WGS) entry which is preliminary data.</text>
</comment>
<keyword evidence="5" id="KW-0482">Metalloprotease</keyword>
<evidence type="ECO:0000256" key="4">
    <source>
        <dbReference type="ARBA" id="ARBA00022833"/>
    </source>
</evidence>
<dbReference type="EMBL" id="WTYB01000001">
    <property type="protein sequence ID" value="MXP38112.1"/>
    <property type="molecule type" value="Genomic_DNA"/>
</dbReference>